<accession>A0A557R173</accession>
<dbReference type="Proteomes" id="UP000319502">
    <property type="component" value="Unassembled WGS sequence"/>
</dbReference>
<keyword evidence="4" id="KW-0804">Transcription</keyword>
<name>A0A557R173_9RHOO</name>
<dbReference type="GO" id="GO:0006351">
    <property type="term" value="P:DNA-templated transcription"/>
    <property type="evidence" value="ECO:0007669"/>
    <property type="project" value="TreeGrafter"/>
</dbReference>
<evidence type="ECO:0000313" key="7">
    <source>
        <dbReference type="Proteomes" id="UP000319502"/>
    </source>
</evidence>
<evidence type="ECO:0000256" key="4">
    <source>
        <dbReference type="ARBA" id="ARBA00023163"/>
    </source>
</evidence>
<evidence type="ECO:0000256" key="2">
    <source>
        <dbReference type="ARBA" id="ARBA00023015"/>
    </source>
</evidence>
<dbReference type="Gene3D" id="3.40.190.10">
    <property type="entry name" value="Periplasmic binding protein-like II"/>
    <property type="match status" value="2"/>
</dbReference>
<keyword evidence="3" id="KW-0238">DNA-binding</keyword>
<dbReference type="PANTHER" id="PTHR30537:SF74">
    <property type="entry name" value="HTH-TYPE TRANSCRIPTIONAL REGULATOR TRPI"/>
    <property type="match status" value="1"/>
</dbReference>
<dbReference type="EMBL" id="VMNK01000003">
    <property type="protein sequence ID" value="TVO58884.1"/>
    <property type="molecule type" value="Genomic_DNA"/>
</dbReference>
<comment type="similarity">
    <text evidence="1">Belongs to the LysR transcriptional regulatory family.</text>
</comment>
<dbReference type="InterPro" id="IPR000847">
    <property type="entry name" value="LysR_HTH_N"/>
</dbReference>
<dbReference type="InterPro" id="IPR036390">
    <property type="entry name" value="WH_DNA-bd_sf"/>
</dbReference>
<sequence length="305" mass="33449">MDSSLLRLPPLDPLRGFLAAARHLSFTLAAEELCLSQSAISRQVQTLEAALGVKLFVRATRSLALTEAGRRLAVGAEGWLTDYGRLATRLKQPARPTVNITASVGISALWLVPQLRDFQSAHPEIDVRISTTNRVIDLTHEDIDLALRYCADRDAPKTSWRLFGDTLLPVAHPSIGSDLVLDAQSLPNQVLLDFDGGGHAWLSWTPWLAAEGLDDIQPRSCLRFSHYDQLIHAALAGQGLAIGRMEMLEPLLREGRLVPVGINRRAIEGRGIWLIPAPGPMRPEVDVFAAWVRRVAGQSATSRDT</sequence>
<dbReference type="Pfam" id="PF00126">
    <property type="entry name" value="HTH_1"/>
    <property type="match status" value="1"/>
</dbReference>
<dbReference type="PANTHER" id="PTHR30537">
    <property type="entry name" value="HTH-TYPE TRANSCRIPTIONAL REGULATOR"/>
    <property type="match status" value="1"/>
</dbReference>
<keyword evidence="7" id="KW-1185">Reference proteome</keyword>
<evidence type="ECO:0000313" key="6">
    <source>
        <dbReference type="EMBL" id="TVO58884.1"/>
    </source>
</evidence>
<dbReference type="SUPFAM" id="SSF53850">
    <property type="entry name" value="Periplasmic binding protein-like II"/>
    <property type="match status" value="1"/>
</dbReference>
<dbReference type="Pfam" id="PF03466">
    <property type="entry name" value="LysR_substrate"/>
    <property type="match status" value="1"/>
</dbReference>
<reference evidence="6 7" key="1">
    <citation type="submission" date="2019-07" db="EMBL/GenBank/DDBJ databases">
        <title>The pathways for chlorine oxyanion respiration interact through the shared metabolite chlorate.</title>
        <authorList>
            <person name="Barnum T.P."/>
            <person name="Cheng Y."/>
            <person name="Hill K.A."/>
            <person name="Lucas L.N."/>
            <person name="Carlson H.K."/>
            <person name="Coates J.D."/>
        </authorList>
    </citation>
    <scope>NUCLEOTIDE SEQUENCE [LARGE SCALE GENOMIC DNA]</scope>
    <source>
        <strain evidence="6 7">SFB-3</strain>
    </source>
</reference>
<dbReference type="Gene3D" id="1.10.10.10">
    <property type="entry name" value="Winged helix-like DNA-binding domain superfamily/Winged helix DNA-binding domain"/>
    <property type="match status" value="1"/>
</dbReference>
<dbReference type="AlphaFoldDB" id="A0A557R173"/>
<protein>
    <submittedName>
        <fullName evidence="6">LysR family transcriptional regulator</fullName>
    </submittedName>
</protein>
<keyword evidence="2" id="KW-0805">Transcription regulation</keyword>
<dbReference type="PROSITE" id="PS50931">
    <property type="entry name" value="HTH_LYSR"/>
    <property type="match status" value="1"/>
</dbReference>
<dbReference type="RefSeq" id="WP_144308401.1">
    <property type="nucleotide sequence ID" value="NZ_VMNK01000003.1"/>
</dbReference>
<evidence type="ECO:0000259" key="5">
    <source>
        <dbReference type="PROSITE" id="PS50931"/>
    </source>
</evidence>
<evidence type="ECO:0000256" key="3">
    <source>
        <dbReference type="ARBA" id="ARBA00023125"/>
    </source>
</evidence>
<dbReference type="InterPro" id="IPR005119">
    <property type="entry name" value="LysR_subst-bd"/>
</dbReference>
<proteinExistence type="inferred from homology"/>
<dbReference type="OrthoDB" id="9178397at2"/>
<organism evidence="6 7">
    <name type="scientific">Denitromonas halophila</name>
    <dbReference type="NCBI Taxonomy" id="1629404"/>
    <lineage>
        <taxon>Bacteria</taxon>
        <taxon>Pseudomonadati</taxon>
        <taxon>Pseudomonadota</taxon>
        <taxon>Betaproteobacteria</taxon>
        <taxon>Rhodocyclales</taxon>
        <taxon>Zoogloeaceae</taxon>
        <taxon>Denitromonas</taxon>
    </lineage>
</organism>
<dbReference type="PRINTS" id="PR00039">
    <property type="entry name" value="HTHLYSR"/>
</dbReference>
<dbReference type="GO" id="GO:0043565">
    <property type="term" value="F:sequence-specific DNA binding"/>
    <property type="evidence" value="ECO:0007669"/>
    <property type="project" value="TreeGrafter"/>
</dbReference>
<dbReference type="InterPro" id="IPR036388">
    <property type="entry name" value="WH-like_DNA-bd_sf"/>
</dbReference>
<comment type="caution">
    <text evidence="6">The sequence shown here is derived from an EMBL/GenBank/DDBJ whole genome shotgun (WGS) entry which is preliminary data.</text>
</comment>
<gene>
    <name evidence="6" type="ORF">FHP91_04280</name>
</gene>
<dbReference type="FunFam" id="1.10.10.10:FF:000001">
    <property type="entry name" value="LysR family transcriptional regulator"/>
    <property type="match status" value="1"/>
</dbReference>
<dbReference type="InterPro" id="IPR058163">
    <property type="entry name" value="LysR-type_TF_proteobact-type"/>
</dbReference>
<evidence type="ECO:0000256" key="1">
    <source>
        <dbReference type="ARBA" id="ARBA00009437"/>
    </source>
</evidence>
<dbReference type="GO" id="GO:0003700">
    <property type="term" value="F:DNA-binding transcription factor activity"/>
    <property type="evidence" value="ECO:0007669"/>
    <property type="project" value="InterPro"/>
</dbReference>
<feature type="domain" description="HTH lysR-type" evidence="5">
    <location>
        <begin position="1"/>
        <end position="66"/>
    </location>
</feature>
<dbReference type="SUPFAM" id="SSF46785">
    <property type="entry name" value="Winged helix' DNA-binding domain"/>
    <property type="match status" value="1"/>
</dbReference>